<organism evidence="7 8">
    <name type="scientific">Pedobacter ginsengisoli</name>
    <dbReference type="NCBI Taxonomy" id="363852"/>
    <lineage>
        <taxon>Bacteria</taxon>
        <taxon>Pseudomonadati</taxon>
        <taxon>Bacteroidota</taxon>
        <taxon>Sphingobacteriia</taxon>
        <taxon>Sphingobacteriales</taxon>
        <taxon>Sphingobacteriaceae</taxon>
        <taxon>Pedobacter</taxon>
    </lineage>
</organism>
<protein>
    <recommendedName>
        <fullName evidence="9">Polysaccharide biosynthesis protein</fullName>
    </recommendedName>
</protein>
<sequence>MCPSSIIKNLKQYFIGSYKRLKQTNILSNFINLSSIQLSNALLLMLIYPIITHIIGIEAFGFVMLANTFSGLASIAINYGTNQSGIRDVAINIKNPYELRNVFYVTFWMRVLIFILFILTVIGMQWLNIKYYTFIVLAIPIVIAEVLNPLFFFTGTEKLKLYNIANLISKAAIIVLVIVVIKGPEDAKWVNLIMGTSSSLTYIALLGYAMYQHKLTFLIPKKQEMLKIGKENFYLTINSVSVQLQQSLMVFALAKWGSPAWLGAYSLCDKIIWSSRIMIISVSNAIYPKAAQFYQEGPKLWEAYMKRMKGLMAMIFSFGSLLLFIMPGFFIHLISGEHNDMAISFLRIMAFVPAVAAFNSLNVVDLLLKNNTRSIFNISIILFIIACVACFFLMNIANYHWLGLYTLIVECSALAMYEYVIKKSVNYDAHKLA</sequence>
<dbReference type="InterPro" id="IPR050833">
    <property type="entry name" value="Poly_Biosynth_Transport"/>
</dbReference>
<feature type="transmembrane region" description="Helical" evidence="6">
    <location>
        <begin position="375"/>
        <end position="396"/>
    </location>
</feature>
<evidence type="ECO:0000313" key="7">
    <source>
        <dbReference type="EMBL" id="ATP57971.1"/>
    </source>
</evidence>
<dbReference type="AlphaFoldDB" id="A0A2D1U8P6"/>
<comment type="subcellular location">
    <subcellularLocation>
        <location evidence="1">Cell membrane</location>
        <topology evidence="1">Multi-pass membrane protein</topology>
    </subcellularLocation>
</comment>
<dbReference type="EMBL" id="CP024091">
    <property type="protein sequence ID" value="ATP57971.1"/>
    <property type="molecule type" value="Genomic_DNA"/>
</dbReference>
<evidence type="ECO:0000256" key="5">
    <source>
        <dbReference type="ARBA" id="ARBA00023136"/>
    </source>
</evidence>
<dbReference type="PANTHER" id="PTHR30250">
    <property type="entry name" value="PST FAMILY PREDICTED COLANIC ACID TRANSPORTER"/>
    <property type="match status" value="1"/>
</dbReference>
<reference evidence="7 8" key="1">
    <citation type="submission" date="2017-10" db="EMBL/GenBank/DDBJ databases">
        <title>Whole genome of Pedobacter ginsengisoli T01R-27 isolated from tomato rhizosphere.</title>
        <authorList>
            <person name="Weon H.-Y."/>
            <person name="Lee S.A."/>
            <person name="Sang M.K."/>
            <person name="Song J."/>
        </authorList>
    </citation>
    <scope>NUCLEOTIDE SEQUENCE [LARGE SCALE GENOMIC DNA]</scope>
    <source>
        <strain evidence="7 8">T01R-27</strain>
    </source>
</reference>
<evidence type="ECO:0000256" key="4">
    <source>
        <dbReference type="ARBA" id="ARBA00022989"/>
    </source>
</evidence>
<dbReference type="GO" id="GO:0005886">
    <property type="term" value="C:plasma membrane"/>
    <property type="evidence" value="ECO:0007669"/>
    <property type="project" value="UniProtKB-SubCell"/>
</dbReference>
<feature type="transmembrane region" description="Helical" evidence="6">
    <location>
        <begin position="402"/>
        <end position="421"/>
    </location>
</feature>
<name>A0A2D1U8P6_9SPHI</name>
<feature type="transmembrane region" description="Helical" evidence="6">
    <location>
        <begin position="30"/>
        <end position="51"/>
    </location>
</feature>
<evidence type="ECO:0000256" key="6">
    <source>
        <dbReference type="SAM" id="Phobius"/>
    </source>
</evidence>
<evidence type="ECO:0000256" key="2">
    <source>
        <dbReference type="ARBA" id="ARBA00022475"/>
    </source>
</evidence>
<feature type="transmembrane region" description="Helical" evidence="6">
    <location>
        <begin position="189"/>
        <end position="211"/>
    </location>
</feature>
<feature type="transmembrane region" description="Helical" evidence="6">
    <location>
        <begin position="57"/>
        <end position="81"/>
    </location>
</feature>
<evidence type="ECO:0000313" key="8">
    <source>
        <dbReference type="Proteomes" id="UP000223749"/>
    </source>
</evidence>
<keyword evidence="4 6" id="KW-1133">Transmembrane helix</keyword>
<dbReference type="KEGG" id="pgs:CPT03_16625"/>
<accession>A0A2D1U8P6</accession>
<evidence type="ECO:0000256" key="3">
    <source>
        <dbReference type="ARBA" id="ARBA00022692"/>
    </source>
</evidence>
<evidence type="ECO:0000256" key="1">
    <source>
        <dbReference type="ARBA" id="ARBA00004651"/>
    </source>
</evidence>
<gene>
    <name evidence="7" type="ORF">CPT03_16625</name>
</gene>
<feature type="transmembrane region" description="Helical" evidence="6">
    <location>
        <begin position="311"/>
        <end position="334"/>
    </location>
</feature>
<keyword evidence="5 6" id="KW-0472">Membrane</keyword>
<feature type="transmembrane region" description="Helical" evidence="6">
    <location>
        <begin position="102"/>
        <end position="125"/>
    </location>
</feature>
<dbReference type="Pfam" id="PF01943">
    <property type="entry name" value="Polysacc_synt"/>
    <property type="match status" value="1"/>
</dbReference>
<keyword evidence="2" id="KW-1003">Cell membrane</keyword>
<dbReference type="InterPro" id="IPR002797">
    <property type="entry name" value="Polysacc_synth"/>
</dbReference>
<keyword evidence="8" id="KW-1185">Reference proteome</keyword>
<feature type="transmembrane region" description="Helical" evidence="6">
    <location>
        <begin position="164"/>
        <end position="183"/>
    </location>
</feature>
<feature type="transmembrane region" description="Helical" evidence="6">
    <location>
        <begin position="131"/>
        <end position="152"/>
    </location>
</feature>
<feature type="transmembrane region" description="Helical" evidence="6">
    <location>
        <begin position="346"/>
        <end position="368"/>
    </location>
</feature>
<proteinExistence type="predicted"/>
<dbReference type="PANTHER" id="PTHR30250:SF11">
    <property type="entry name" value="O-ANTIGEN TRANSPORTER-RELATED"/>
    <property type="match status" value="1"/>
</dbReference>
<keyword evidence="3 6" id="KW-0812">Transmembrane</keyword>
<dbReference type="Proteomes" id="UP000223749">
    <property type="component" value="Chromosome"/>
</dbReference>
<evidence type="ECO:0008006" key="9">
    <source>
        <dbReference type="Google" id="ProtNLM"/>
    </source>
</evidence>